<evidence type="ECO:0000259" key="1">
    <source>
        <dbReference type="Pfam" id="PF20150"/>
    </source>
</evidence>
<organism evidence="2 3">
    <name type="scientific">Trichoderma simmonsii</name>
    <dbReference type="NCBI Taxonomy" id="1491479"/>
    <lineage>
        <taxon>Eukaryota</taxon>
        <taxon>Fungi</taxon>
        <taxon>Dikarya</taxon>
        <taxon>Ascomycota</taxon>
        <taxon>Pezizomycotina</taxon>
        <taxon>Sordariomycetes</taxon>
        <taxon>Hypocreomycetidae</taxon>
        <taxon>Hypocreales</taxon>
        <taxon>Hypocreaceae</taxon>
        <taxon>Trichoderma</taxon>
    </lineage>
</organism>
<dbReference type="Pfam" id="PF20150">
    <property type="entry name" value="2EXR"/>
    <property type="match status" value="1"/>
</dbReference>
<dbReference type="InterPro" id="IPR045518">
    <property type="entry name" value="2EXR"/>
</dbReference>
<name>A0A8G0LCA9_9HYPO</name>
<dbReference type="PANTHER" id="PTHR35910">
    <property type="entry name" value="2EXR DOMAIN-CONTAINING PROTEIN"/>
    <property type="match status" value="1"/>
</dbReference>
<evidence type="ECO:0000313" key="2">
    <source>
        <dbReference type="EMBL" id="QYS99726.1"/>
    </source>
</evidence>
<proteinExistence type="predicted"/>
<sequence length="273" mass="31978">MSTFHPFPRLPIELRLRIWSLTAFPRIVHVKRQCIGEYGEFRLQYMATSTPCPPVVQVCQESRRQAPYRRAFTTGAEPRYIWVNFESDMICNDGSDDLLNLEPHQQDIQRLRLPIDDDLAYDYITIHGDQEFKKFTNIKEIHIAVELQFAGFSIEFLAATVNKCFNGNDDKVKFLDVGSGYMMDASQLRIFSDWKNYYSFDTHGRAHVDTFEGAVRFLRFLGKLALSEMHALDDENAELKQDQQPLERMYIEHSSDYLVLDDYLFPELESTRY</sequence>
<keyword evidence="3" id="KW-1185">Reference proteome</keyword>
<accession>A0A8G0LCA9</accession>
<feature type="domain" description="2EXR" evidence="1">
    <location>
        <begin position="4"/>
        <end position="90"/>
    </location>
</feature>
<dbReference type="Proteomes" id="UP000826661">
    <property type="component" value="Chromosome III"/>
</dbReference>
<protein>
    <recommendedName>
        <fullName evidence="1">2EXR domain-containing protein</fullName>
    </recommendedName>
</protein>
<gene>
    <name evidence="2" type="ORF">H0G86_006845</name>
</gene>
<dbReference type="PANTHER" id="PTHR35910:SF1">
    <property type="entry name" value="2EXR DOMAIN-CONTAINING PROTEIN"/>
    <property type="match status" value="1"/>
</dbReference>
<dbReference type="AlphaFoldDB" id="A0A8G0LCA9"/>
<dbReference type="EMBL" id="CP075866">
    <property type="protein sequence ID" value="QYS99726.1"/>
    <property type="molecule type" value="Genomic_DNA"/>
</dbReference>
<evidence type="ECO:0000313" key="3">
    <source>
        <dbReference type="Proteomes" id="UP000826661"/>
    </source>
</evidence>
<reference evidence="2 3" key="1">
    <citation type="journal article" date="2021" name="BMC Genomics">
        <title>Telomere-to-telomere genome assembly of asparaginase-producing Trichoderma simmonsii.</title>
        <authorList>
            <person name="Chung D."/>
            <person name="Kwon Y.M."/>
            <person name="Yang Y."/>
        </authorList>
    </citation>
    <scope>NUCLEOTIDE SEQUENCE [LARGE SCALE GENOMIC DNA]</scope>
    <source>
        <strain evidence="2 3">GH-Sj1</strain>
    </source>
</reference>